<comment type="similarity">
    <text evidence="1">Belongs to the UPF0312 family.</text>
</comment>
<organism evidence="3">
    <name type="scientific">Streptomyces sp. WAC2288</name>
    <dbReference type="NCBI Taxonomy" id="1582798"/>
    <lineage>
        <taxon>Bacteria</taxon>
        <taxon>Bacillati</taxon>
        <taxon>Actinomycetota</taxon>
        <taxon>Actinomycetes</taxon>
        <taxon>Kitasatosporales</taxon>
        <taxon>Streptomycetaceae</taxon>
        <taxon>Streptomyces</taxon>
    </lineage>
</organism>
<dbReference type="SUPFAM" id="SSF101874">
    <property type="entry name" value="YceI-like"/>
    <property type="match status" value="1"/>
</dbReference>
<dbReference type="InterPro" id="IPR036761">
    <property type="entry name" value="TTHA0802/YceI-like_sf"/>
</dbReference>
<reference evidence="3" key="2">
    <citation type="journal article" date="2016" name="Cell Chem. Biol.">
        <title>Discovery of Ibomycin, a Complex Macrolactone that Exerts Antifungal Activity by Impeding Endocytic Trafficking and Membrane Function.</title>
        <authorList>
            <person name="Robbins N."/>
            <person name="Spitzer M."/>
            <person name="Wang W."/>
            <person name="Waglechner N."/>
            <person name="Patel D.J."/>
            <person name="O'Brien J.S."/>
            <person name="Ejim L."/>
            <person name="Ejim O."/>
            <person name="Tyers M."/>
            <person name="Wright G.D."/>
        </authorList>
    </citation>
    <scope>NUCLEOTIDE SEQUENCE</scope>
    <source>
        <strain evidence="3">WAC2288</strain>
    </source>
</reference>
<name>A0A1I9KXF6_9ACTN</name>
<evidence type="ECO:0000259" key="2">
    <source>
        <dbReference type="SMART" id="SM00867"/>
    </source>
</evidence>
<dbReference type="Gene3D" id="2.40.128.110">
    <property type="entry name" value="Lipid/polyisoprenoid-binding, YceI-like"/>
    <property type="match status" value="1"/>
</dbReference>
<dbReference type="InterPro" id="IPR007372">
    <property type="entry name" value="Lipid/polyisoprenoid-bd_YceI"/>
</dbReference>
<dbReference type="PANTHER" id="PTHR34406:SF1">
    <property type="entry name" value="PROTEIN YCEI"/>
    <property type="match status" value="1"/>
</dbReference>
<dbReference type="AlphaFoldDB" id="A0A1I9KXF6"/>
<proteinExistence type="inferred from homology"/>
<protein>
    <recommendedName>
        <fullName evidence="2">Lipid/polyisoprenoid-binding YceI-like domain-containing protein</fullName>
    </recommendedName>
</protein>
<dbReference type="SMART" id="SM00867">
    <property type="entry name" value="YceI"/>
    <property type="match status" value="1"/>
</dbReference>
<evidence type="ECO:0000256" key="1">
    <source>
        <dbReference type="ARBA" id="ARBA00008812"/>
    </source>
</evidence>
<dbReference type="EMBL" id="KJ159185">
    <property type="protein sequence ID" value="AKA59094.1"/>
    <property type="molecule type" value="Genomic_DNA"/>
</dbReference>
<feature type="domain" description="Lipid/polyisoprenoid-binding YceI-like" evidence="2">
    <location>
        <begin position="16"/>
        <end position="168"/>
    </location>
</feature>
<reference evidence="3" key="1">
    <citation type="submission" date="2015-08" db="EMBL/GenBank/DDBJ databases">
        <authorList>
            <person name="Babu N.S."/>
            <person name="Beckwith C.J."/>
            <person name="Beseler K.G."/>
            <person name="Brison A."/>
            <person name="Carone J.V."/>
            <person name="Caskin T.P."/>
            <person name="Diamond M."/>
            <person name="Durham M.E."/>
            <person name="Foxe J.M."/>
            <person name="Go M."/>
            <person name="Henderson B.A."/>
            <person name="Jones I.B."/>
            <person name="McGettigan J.A."/>
            <person name="Micheletti S.J."/>
            <person name="Nasrallah M.E."/>
            <person name="Ortiz D."/>
            <person name="Piller C.R."/>
            <person name="Privatt S.R."/>
            <person name="Schneider S.L."/>
            <person name="Sharp S."/>
            <person name="Smith T.C."/>
            <person name="Stanton J.D."/>
            <person name="Ullery H.E."/>
            <person name="Wilson R.J."/>
            <person name="Serrano M.G."/>
            <person name="Buck G."/>
            <person name="Lee V."/>
            <person name="Wang Y."/>
            <person name="Carvalho R."/>
            <person name="Voegtly L."/>
            <person name="Shi R."/>
            <person name="Duckworth R."/>
            <person name="Johnson A."/>
            <person name="Loviza R."/>
            <person name="Walstead R."/>
            <person name="Shah Z."/>
            <person name="Kiflezghi M."/>
            <person name="Wade K."/>
            <person name="Ball S.L."/>
            <person name="Bradley K.W."/>
            <person name="Asai D.J."/>
            <person name="Bowman C.A."/>
            <person name="Russell D.A."/>
            <person name="Pope W.H."/>
            <person name="Jacobs-Sera D."/>
            <person name="Hendrix R.W."/>
            <person name="Hatfull G.F."/>
        </authorList>
    </citation>
    <scope>NUCLEOTIDE SEQUENCE</scope>
    <source>
        <strain evidence="3">WAC2288</strain>
    </source>
</reference>
<dbReference type="Pfam" id="PF04264">
    <property type="entry name" value="YceI"/>
    <property type="match status" value="1"/>
</dbReference>
<accession>A0A1I9KXF6</accession>
<sequence length="170" mass="18700">MDARWDHVTTTPQLGRYEIDTGNSWVTFMTRRVLGLVPARGSLAIRTGTIDIAEPLTDSSLTVEFDSASLRTGSARWDRAMRSARYLDADRHPVMTFVSQRVERRAVHGMFTVGGVSRPVSVLIEDTDVTVGVFTAHAAATLDRTEFGLSGRGIGARRLDVLLQLTCVHV</sequence>
<evidence type="ECO:0000313" key="3">
    <source>
        <dbReference type="EMBL" id="AKA59094.1"/>
    </source>
</evidence>
<dbReference type="PANTHER" id="PTHR34406">
    <property type="entry name" value="PROTEIN YCEI"/>
    <property type="match status" value="1"/>
</dbReference>